<dbReference type="GO" id="GO:0042907">
    <property type="term" value="F:xanthine transmembrane transporter activity"/>
    <property type="evidence" value="ECO:0007669"/>
    <property type="project" value="TreeGrafter"/>
</dbReference>
<evidence type="ECO:0000256" key="7">
    <source>
        <dbReference type="SAM" id="Phobius"/>
    </source>
</evidence>
<evidence type="ECO:0000256" key="1">
    <source>
        <dbReference type="ARBA" id="ARBA00004141"/>
    </source>
</evidence>
<evidence type="ECO:0000256" key="5">
    <source>
        <dbReference type="ARBA" id="ARBA00022989"/>
    </source>
</evidence>
<organism evidence="8">
    <name type="scientific">bioreactor metagenome</name>
    <dbReference type="NCBI Taxonomy" id="1076179"/>
    <lineage>
        <taxon>unclassified sequences</taxon>
        <taxon>metagenomes</taxon>
        <taxon>ecological metagenomes</taxon>
    </lineage>
</organism>
<dbReference type="InterPro" id="IPR006043">
    <property type="entry name" value="NCS2"/>
</dbReference>
<comment type="subcellular location">
    <subcellularLocation>
        <location evidence="1">Membrane</location>
        <topology evidence="1">Multi-pass membrane protein</topology>
    </subcellularLocation>
</comment>
<evidence type="ECO:0000313" key="8">
    <source>
        <dbReference type="EMBL" id="MPN48722.1"/>
    </source>
</evidence>
<accession>A0A645ID27</accession>
<evidence type="ECO:0000256" key="6">
    <source>
        <dbReference type="ARBA" id="ARBA00023136"/>
    </source>
</evidence>
<dbReference type="GO" id="GO:0005886">
    <property type="term" value="C:plasma membrane"/>
    <property type="evidence" value="ECO:0007669"/>
    <property type="project" value="TreeGrafter"/>
</dbReference>
<dbReference type="EMBL" id="VSSQ01111312">
    <property type="protein sequence ID" value="MPN48722.1"/>
    <property type="molecule type" value="Genomic_DNA"/>
</dbReference>
<dbReference type="PANTHER" id="PTHR42810:SF2">
    <property type="entry name" value="PURINE PERMEASE C1399.01C-RELATED"/>
    <property type="match status" value="1"/>
</dbReference>
<reference evidence="8" key="1">
    <citation type="submission" date="2019-08" db="EMBL/GenBank/DDBJ databases">
        <authorList>
            <person name="Kucharzyk K."/>
            <person name="Murdoch R.W."/>
            <person name="Higgins S."/>
            <person name="Loffler F."/>
        </authorList>
    </citation>
    <scope>NUCLEOTIDE SEQUENCE</scope>
</reference>
<feature type="transmembrane region" description="Helical" evidence="7">
    <location>
        <begin position="52"/>
        <end position="70"/>
    </location>
</feature>
<name>A0A645ID27_9ZZZZ</name>
<feature type="transmembrane region" description="Helical" evidence="7">
    <location>
        <begin position="82"/>
        <end position="105"/>
    </location>
</feature>
<keyword evidence="6 7" id="KW-0472">Membrane</keyword>
<dbReference type="PANTHER" id="PTHR42810">
    <property type="entry name" value="PURINE PERMEASE C1399.01C-RELATED"/>
    <property type="match status" value="1"/>
</dbReference>
<keyword evidence="5 7" id="KW-1133">Transmembrane helix</keyword>
<proteinExistence type="inferred from homology"/>
<sequence>MLLYGLSPKFGALLVAIPRSIIGAVFVIVCGSIVTSGIQLVSSAKPTTANSFLVGTTMLFAVGIPVYATYGISQWTKAQTPLIQLFLTNTVVIAVLVGIVLHLLLNVAFKGEQEEIEE</sequence>
<keyword evidence="3" id="KW-0813">Transport</keyword>
<gene>
    <name evidence="8" type="ORF">SDC9_196334</name>
</gene>
<evidence type="ECO:0000256" key="3">
    <source>
        <dbReference type="ARBA" id="ARBA00022448"/>
    </source>
</evidence>
<dbReference type="AlphaFoldDB" id="A0A645ID27"/>
<evidence type="ECO:0000256" key="2">
    <source>
        <dbReference type="ARBA" id="ARBA00008821"/>
    </source>
</evidence>
<evidence type="ECO:0000256" key="4">
    <source>
        <dbReference type="ARBA" id="ARBA00022692"/>
    </source>
</evidence>
<protein>
    <submittedName>
        <fullName evidence="8">Uncharacterized protein</fullName>
    </submittedName>
</protein>
<dbReference type="Pfam" id="PF00860">
    <property type="entry name" value="Xan_ur_permease"/>
    <property type="match status" value="1"/>
</dbReference>
<comment type="similarity">
    <text evidence="2">Belongs to the nucleobase:cation symporter-2 (NCS2) (TC 2.A.40) family.</text>
</comment>
<comment type="caution">
    <text evidence="8">The sequence shown here is derived from an EMBL/GenBank/DDBJ whole genome shotgun (WGS) entry which is preliminary data.</text>
</comment>
<feature type="transmembrane region" description="Helical" evidence="7">
    <location>
        <begin position="20"/>
        <end position="40"/>
    </location>
</feature>
<keyword evidence="4 7" id="KW-0812">Transmembrane</keyword>